<gene>
    <name evidence="1" type="ORF">NECAME_18194</name>
</gene>
<accession>W2TAJ3</accession>
<dbReference type="EMBL" id="KI659825">
    <property type="protein sequence ID" value="ETN78614.1"/>
    <property type="molecule type" value="Genomic_DNA"/>
</dbReference>
<evidence type="ECO:0000313" key="2">
    <source>
        <dbReference type="Proteomes" id="UP000053676"/>
    </source>
</evidence>
<dbReference type="KEGG" id="nai:NECAME_18194"/>
<evidence type="ECO:0000313" key="1">
    <source>
        <dbReference type="EMBL" id="ETN78614.1"/>
    </source>
</evidence>
<keyword evidence="2" id="KW-1185">Reference proteome</keyword>
<dbReference type="AlphaFoldDB" id="W2TAJ3"/>
<dbReference type="Proteomes" id="UP000053676">
    <property type="component" value="Unassembled WGS sequence"/>
</dbReference>
<feature type="non-terminal residue" evidence="1">
    <location>
        <position position="61"/>
    </location>
</feature>
<protein>
    <submittedName>
        <fullName evidence="1">Uncharacterized protein</fullName>
    </submittedName>
</protein>
<proteinExistence type="predicted"/>
<sequence length="61" mass="7192">MLSPLVEKRYGKYERKPAQQRLPKKCGETGFTDEIDWVEWDRAIGVAKDLNKPIFFLIHKT</sequence>
<dbReference type="Gene3D" id="3.40.30.10">
    <property type="entry name" value="Glutaredoxin"/>
    <property type="match status" value="1"/>
</dbReference>
<dbReference type="OrthoDB" id="262308at2759"/>
<reference evidence="2" key="1">
    <citation type="journal article" date="2014" name="Nat. Genet.">
        <title>Genome of the human hookworm Necator americanus.</title>
        <authorList>
            <person name="Tang Y.T."/>
            <person name="Gao X."/>
            <person name="Rosa B.A."/>
            <person name="Abubucker S."/>
            <person name="Hallsworth-Pepin K."/>
            <person name="Martin J."/>
            <person name="Tyagi R."/>
            <person name="Heizer E."/>
            <person name="Zhang X."/>
            <person name="Bhonagiri-Palsikar V."/>
            <person name="Minx P."/>
            <person name="Warren W.C."/>
            <person name="Wang Q."/>
            <person name="Zhan B."/>
            <person name="Hotez P.J."/>
            <person name="Sternberg P.W."/>
            <person name="Dougall A."/>
            <person name="Gaze S.T."/>
            <person name="Mulvenna J."/>
            <person name="Sotillo J."/>
            <person name="Ranganathan S."/>
            <person name="Rabelo E.M."/>
            <person name="Wilson R.K."/>
            <person name="Felgner P.L."/>
            <person name="Bethony J."/>
            <person name="Hawdon J.M."/>
            <person name="Gasser R.B."/>
            <person name="Loukas A."/>
            <person name="Mitreva M."/>
        </authorList>
    </citation>
    <scope>NUCLEOTIDE SEQUENCE [LARGE SCALE GENOMIC DNA]</scope>
</reference>
<name>W2TAJ3_NECAM</name>
<organism evidence="1 2">
    <name type="scientific">Necator americanus</name>
    <name type="common">Human hookworm</name>
    <dbReference type="NCBI Taxonomy" id="51031"/>
    <lineage>
        <taxon>Eukaryota</taxon>
        <taxon>Metazoa</taxon>
        <taxon>Ecdysozoa</taxon>
        <taxon>Nematoda</taxon>
        <taxon>Chromadorea</taxon>
        <taxon>Rhabditida</taxon>
        <taxon>Rhabditina</taxon>
        <taxon>Rhabditomorpha</taxon>
        <taxon>Strongyloidea</taxon>
        <taxon>Ancylostomatidae</taxon>
        <taxon>Bunostominae</taxon>
        <taxon>Necator</taxon>
    </lineage>
</organism>